<comment type="caution">
    <text evidence="9">The sequence shown here is derived from an EMBL/GenBank/DDBJ whole genome shotgun (WGS) entry which is preliminary data.</text>
</comment>
<feature type="transmembrane region" description="Helical" evidence="7">
    <location>
        <begin position="1263"/>
        <end position="1281"/>
    </location>
</feature>
<feature type="compositionally biased region" description="Low complexity" evidence="6">
    <location>
        <begin position="572"/>
        <end position="596"/>
    </location>
</feature>
<dbReference type="GO" id="GO:0008195">
    <property type="term" value="F:phosphatidate phosphatase activity"/>
    <property type="evidence" value="ECO:0007669"/>
    <property type="project" value="TreeGrafter"/>
</dbReference>
<dbReference type="PANTHER" id="PTHR10165">
    <property type="entry name" value="LIPID PHOSPHATE PHOSPHATASE"/>
    <property type="match status" value="1"/>
</dbReference>
<dbReference type="OrthoDB" id="2448842at2759"/>
<feature type="compositionally biased region" description="Low complexity" evidence="6">
    <location>
        <begin position="979"/>
        <end position="997"/>
    </location>
</feature>
<dbReference type="Gene3D" id="1.20.144.10">
    <property type="entry name" value="Phosphatidic acid phosphatase type 2/haloperoxidase"/>
    <property type="match status" value="1"/>
</dbReference>
<sequence>MDTQEQNKEAHTNNNNGVSSRPTVVAVDSPAMTTNPHESALRSSKAASVEGVATLPAESPSLTAAIDVSTQQSRPLEGQAEEETSQAPTQSAVLVRPSLISPNSPLSPSTPQLSLPPEGYTNLPIDHPIVRVNNPSPSPIPDTTPTTPASLSPGSTLRSRLRPLSVTIDLTSSPAGPSEPPAYVEQYQLQTMTPSSYETRPSSSLSIRQQLQHQHQHRGSLSFTPEPIVTSIAGTSGLGAGTGAESQLSPSTPIPVSASINLSLSGYRRPFLEEDELPDYISLTESNLPFTLPSARSITYKVSVTQGPAEFQPPQQGGQQDVSSSPLSPTPHQPTLGHQRSTSEAGPSTAVVVQDVAILNTPGNEAEPNHIQGGMDQEDSRRPGAWTMEYWVGDTILYLCYLMDPKMSAITELIPRSRTANTTTPARISNPFTLAGSSRPFAATNTNADPITAMTSQDVEQPPIAVSVDIPQTIAQDSSAAGTGTGTGSNDDDDSENEEMERVPTGHIRGGPPPISRTRYNTTRSFVTPQLAASSLTVITRRSTMPIPPLNPVAPASTVVHNAATTEEHATTEGQGASGSTSGSAAGAEASGPQEAVLSVTTPASSDVADQSAPAQDANVDANEPVAESSTTAAGPLPAVRHIRINDGYPGEEADAILAHSMARMGVPGDRSDSQGHAYNSALTSEFYKVPSFAFVSAEDPQTWVWWSTHHENNLQRCRQEGPNEEVMMWWRTRFDDDAMESKERRKQNKKERRMGLRPSEKKTLKERWRRFWSLKSSVPYRESMEVTMRVRGLYYAWREESYTGDEEMNDIQILTSSPPRFFRLVRDDSLVMGQRVKGGPVAEIVIHGSSNDGSLAAAAGRGDTLGGGTPSLFVGGESTHMTETLDAPPYGPIPSIRSDGSSITSNNGNTFMTQVSAATGGPVRSTVASTYIQRISHGRRSGASSMRYHFSDPETPAPTIGDERRHSLAPSEPASSRFSPLASSPDADPDQPSSFSFSLRKRTCTIRILEGINSEVETFALSTGPRLPELFDLFTDESVPGPSRATFIFSIVIFSLGFLIYMAHPAPSRSFAVTFSDGEIVYPEFAYPLRKEIVPIWLAAFLAAIIPILGILIMQVRVRSFWDVNNGIIGLLYSLISAAVFQVFVKWLIGGLRPHFLDVCKPDTSLATDTGYNRKGFQQLYFTREICTGDVNQIDDSLESFPSGHSTAAFAGFVFLYLYLNAKLKVFSNYHPAMWKLIVIYAPVLGAVLIAGALTIDKFHNWYDVVAGAVIGSVMAFSSYRMTYAAIWDWRYNHIPLNRNAPFPYLPESGELAGPVFTRKAGWGDAAGVLGRGNDQSYHGDTHNANQDGYQASSAIPPGTVGGGHAQPENIV</sequence>
<dbReference type="PANTHER" id="PTHR10165:SF84">
    <property type="entry name" value="PHOSPHATIDIC ACID PHOSPHATASE BETA"/>
    <property type="match status" value="1"/>
</dbReference>
<feature type="region of interest" description="Disordered" evidence="6">
    <location>
        <begin position="741"/>
        <end position="760"/>
    </location>
</feature>
<dbReference type="CDD" id="cd03390">
    <property type="entry name" value="PAP2_containing_1_like"/>
    <property type="match status" value="1"/>
</dbReference>
<dbReference type="GO" id="GO:0016020">
    <property type="term" value="C:membrane"/>
    <property type="evidence" value="ECO:0007669"/>
    <property type="project" value="UniProtKB-SubCell"/>
</dbReference>
<dbReference type="GO" id="GO:0046839">
    <property type="term" value="P:phospholipid dephosphorylation"/>
    <property type="evidence" value="ECO:0007669"/>
    <property type="project" value="TreeGrafter"/>
</dbReference>
<feature type="transmembrane region" description="Helical" evidence="7">
    <location>
        <begin position="1129"/>
        <end position="1150"/>
    </location>
</feature>
<feature type="compositionally biased region" description="Polar residues" evidence="6">
    <location>
        <begin position="1335"/>
        <end position="1355"/>
    </location>
</feature>
<evidence type="ECO:0000256" key="7">
    <source>
        <dbReference type="SAM" id="Phobius"/>
    </source>
</evidence>
<feature type="compositionally biased region" description="Acidic residues" evidence="6">
    <location>
        <begin position="490"/>
        <end position="499"/>
    </location>
</feature>
<dbReference type="Pfam" id="PF01569">
    <property type="entry name" value="PAP2"/>
    <property type="match status" value="1"/>
</dbReference>
<evidence type="ECO:0000313" key="9">
    <source>
        <dbReference type="EMBL" id="KAG9067064.1"/>
    </source>
</evidence>
<gene>
    <name evidence="9" type="ORF">KI688_012976</name>
</gene>
<feature type="transmembrane region" description="Helical" evidence="7">
    <location>
        <begin position="1205"/>
        <end position="1223"/>
    </location>
</feature>
<feature type="region of interest" description="Disordered" evidence="6">
    <location>
        <begin position="1335"/>
        <end position="1373"/>
    </location>
</feature>
<reference evidence="9" key="1">
    <citation type="submission" date="2021-06" db="EMBL/GenBank/DDBJ databases">
        <title>Genome Sequence of Mortierella hyaline Strain SCG-10, a Cold-Adapted, Nitrate-Reducing Fungus Isolated from Soil in Minnesota, USA.</title>
        <authorList>
            <person name="Aldossari N."/>
        </authorList>
    </citation>
    <scope>NUCLEOTIDE SEQUENCE</scope>
    <source>
        <strain evidence="9">SCG-10</strain>
    </source>
</reference>
<feature type="region of interest" description="Disordered" evidence="6">
    <location>
        <begin position="566"/>
        <end position="635"/>
    </location>
</feature>
<evidence type="ECO:0000256" key="5">
    <source>
        <dbReference type="ARBA" id="ARBA00023136"/>
    </source>
</evidence>
<feature type="transmembrane region" description="Helical" evidence="7">
    <location>
        <begin position="1097"/>
        <end position="1117"/>
    </location>
</feature>
<evidence type="ECO:0000313" key="10">
    <source>
        <dbReference type="Proteomes" id="UP000707451"/>
    </source>
</evidence>
<feature type="compositionally biased region" description="Polar residues" evidence="6">
    <location>
        <begin position="12"/>
        <end position="22"/>
    </location>
</feature>
<dbReference type="SMART" id="SM00014">
    <property type="entry name" value="acidPPc"/>
    <property type="match status" value="1"/>
</dbReference>
<accession>A0A9P7XW95</accession>
<dbReference type="InterPro" id="IPR043216">
    <property type="entry name" value="PAP-like"/>
</dbReference>
<feature type="compositionally biased region" description="Basic and acidic residues" evidence="6">
    <location>
        <begin position="1"/>
        <end position="11"/>
    </location>
</feature>
<dbReference type="FunFam" id="1.20.144.10:FF:000035">
    <property type="entry name" value="Putative Lipid phosphate phosphatase 1"/>
    <property type="match status" value="1"/>
</dbReference>
<comment type="similarity">
    <text evidence="2">Belongs to the PA-phosphatase related phosphoesterase family.</text>
</comment>
<proteinExistence type="inferred from homology"/>
<evidence type="ECO:0000256" key="4">
    <source>
        <dbReference type="ARBA" id="ARBA00022989"/>
    </source>
</evidence>
<dbReference type="Proteomes" id="UP000707451">
    <property type="component" value="Unassembled WGS sequence"/>
</dbReference>
<evidence type="ECO:0000256" key="2">
    <source>
        <dbReference type="ARBA" id="ARBA00008816"/>
    </source>
</evidence>
<dbReference type="SUPFAM" id="SSF48317">
    <property type="entry name" value="Acid phosphatase/Vanadium-dependent haloperoxidase"/>
    <property type="match status" value="1"/>
</dbReference>
<evidence type="ECO:0000256" key="3">
    <source>
        <dbReference type="ARBA" id="ARBA00022692"/>
    </source>
</evidence>
<feature type="compositionally biased region" description="Polar residues" evidence="6">
    <location>
        <begin position="313"/>
        <end position="327"/>
    </location>
</feature>
<feature type="region of interest" description="Disordered" evidence="6">
    <location>
        <begin position="308"/>
        <end position="348"/>
    </location>
</feature>
<feature type="region of interest" description="Disordered" evidence="6">
    <location>
        <begin position="232"/>
        <end position="255"/>
    </location>
</feature>
<evidence type="ECO:0000259" key="8">
    <source>
        <dbReference type="SMART" id="SM00014"/>
    </source>
</evidence>
<feature type="compositionally biased region" description="Polar residues" evidence="6">
    <location>
        <begin position="599"/>
        <end position="609"/>
    </location>
</feature>
<dbReference type="GO" id="GO:0006644">
    <property type="term" value="P:phospholipid metabolic process"/>
    <property type="evidence" value="ECO:0007669"/>
    <property type="project" value="InterPro"/>
</dbReference>
<name>A0A9P7XW95_9FUNG</name>
<feature type="region of interest" description="Disordered" evidence="6">
    <location>
        <begin position="937"/>
        <end position="997"/>
    </location>
</feature>
<dbReference type="InterPro" id="IPR000326">
    <property type="entry name" value="PAP2/HPO"/>
</dbReference>
<feature type="compositionally biased region" description="Low complexity" evidence="6">
    <location>
        <begin position="97"/>
        <end position="117"/>
    </location>
</feature>
<feature type="region of interest" description="Disordered" evidence="6">
    <location>
        <begin position="422"/>
        <end position="441"/>
    </location>
</feature>
<keyword evidence="3 7" id="KW-0812">Transmembrane</keyword>
<comment type="subcellular location">
    <subcellularLocation>
        <location evidence="1">Membrane</location>
        <topology evidence="1">Multi-pass membrane protein</topology>
    </subcellularLocation>
</comment>
<feature type="transmembrane region" description="Helical" evidence="7">
    <location>
        <begin position="1235"/>
        <end position="1257"/>
    </location>
</feature>
<feature type="compositionally biased region" description="Polar residues" evidence="6">
    <location>
        <begin position="31"/>
        <end position="46"/>
    </location>
</feature>
<evidence type="ECO:0000256" key="6">
    <source>
        <dbReference type="SAM" id="MobiDB-lite"/>
    </source>
</evidence>
<feature type="domain" description="Phosphatidic acid phosphatase type 2/haloperoxidase" evidence="8">
    <location>
        <begin position="1130"/>
        <end position="1281"/>
    </location>
</feature>
<keyword evidence="4 7" id="KW-1133">Transmembrane helix</keyword>
<keyword evidence="10" id="KW-1185">Reference proteome</keyword>
<feature type="compositionally biased region" description="Polar residues" evidence="6">
    <location>
        <begin position="422"/>
        <end position="436"/>
    </location>
</feature>
<protein>
    <recommendedName>
        <fullName evidence="8">Phosphatidic acid phosphatase type 2/haloperoxidase domain-containing protein</fullName>
    </recommendedName>
</protein>
<dbReference type="InterPro" id="IPR036938">
    <property type="entry name" value="PAP2/HPO_sf"/>
</dbReference>
<feature type="compositionally biased region" description="Polar residues" evidence="6">
    <location>
        <begin position="336"/>
        <end position="346"/>
    </location>
</feature>
<dbReference type="EMBL" id="JAHRHY010000009">
    <property type="protein sequence ID" value="KAG9067064.1"/>
    <property type="molecule type" value="Genomic_DNA"/>
</dbReference>
<feature type="region of interest" description="Disordered" evidence="6">
    <location>
        <begin position="1"/>
        <end position="157"/>
    </location>
</feature>
<evidence type="ECO:0000256" key="1">
    <source>
        <dbReference type="ARBA" id="ARBA00004141"/>
    </source>
</evidence>
<feature type="region of interest" description="Disordered" evidence="6">
    <location>
        <begin position="475"/>
        <end position="520"/>
    </location>
</feature>
<keyword evidence="5 7" id="KW-0472">Membrane</keyword>
<organism evidence="9 10">
    <name type="scientific">Linnemannia hyalina</name>
    <dbReference type="NCBI Taxonomy" id="64524"/>
    <lineage>
        <taxon>Eukaryota</taxon>
        <taxon>Fungi</taxon>
        <taxon>Fungi incertae sedis</taxon>
        <taxon>Mucoromycota</taxon>
        <taxon>Mortierellomycotina</taxon>
        <taxon>Mortierellomycetes</taxon>
        <taxon>Mortierellales</taxon>
        <taxon>Mortierellaceae</taxon>
        <taxon>Linnemannia</taxon>
    </lineage>
</organism>